<protein>
    <submittedName>
        <fullName evidence="2">Uncharacterized protein</fullName>
    </submittedName>
</protein>
<comment type="caution">
    <text evidence="2">The sequence shown here is derived from an EMBL/GenBank/DDBJ whole genome shotgun (WGS) entry which is preliminary data.</text>
</comment>
<dbReference type="Proteomes" id="UP000321393">
    <property type="component" value="Unassembled WGS sequence"/>
</dbReference>
<dbReference type="AlphaFoldDB" id="A0A5A7VE36"/>
<evidence type="ECO:0000256" key="1">
    <source>
        <dbReference type="SAM" id="MobiDB-lite"/>
    </source>
</evidence>
<proteinExistence type="predicted"/>
<feature type="region of interest" description="Disordered" evidence="1">
    <location>
        <begin position="140"/>
        <end position="201"/>
    </location>
</feature>
<name>A0A5A7VE36_CUCMM</name>
<gene>
    <name evidence="2" type="ORF">E6C27_scaffold62G00350</name>
</gene>
<organism evidence="2 3">
    <name type="scientific">Cucumis melo var. makuwa</name>
    <name type="common">Oriental melon</name>
    <dbReference type="NCBI Taxonomy" id="1194695"/>
    <lineage>
        <taxon>Eukaryota</taxon>
        <taxon>Viridiplantae</taxon>
        <taxon>Streptophyta</taxon>
        <taxon>Embryophyta</taxon>
        <taxon>Tracheophyta</taxon>
        <taxon>Spermatophyta</taxon>
        <taxon>Magnoliopsida</taxon>
        <taxon>eudicotyledons</taxon>
        <taxon>Gunneridae</taxon>
        <taxon>Pentapetalae</taxon>
        <taxon>rosids</taxon>
        <taxon>fabids</taxon>
        <taxon>Cucurbitales</taxon>
        <taxon>Cucurbitaceae</taxon>
        <taxon>Benincaseae</taxon>
        <taxon>Cucumis</taxon>
    </lineage>
</organism>
<evidence type="ECO:0000313" key="2">
    <source>
        <dbReference type="EMBL" id="KAA0065958.1"/>
    </source>
</evidence>
<accession>A0A5A7VE36</accession>
<reference evidence="2 3" key="1">
    <citation type="submission" date="2019-08" db="EMBL/GenBank/DDBJ databases">
        <title>Draft genome sequences of two oriental melons (Cucumis melo L. var makuwa).</title>
        <authorList>
            <person name="Kwon S.-Y."/>
        </authorList>
    </citation>
    <scope>NUCLEOTIDE SEQUENCE [LARGE SCALE GENOMIC DNA]</scope>
    <source>
        <strain evidence="3">cv. SW 3</strain>
        <tissue evidence="2">Leaf</tissue>
    </source>
</reference>
<dbReference type="EMBL" id="SSTE01000977">
    <property type="protein sequence ID" value="KAA0065958.1"/>
    <property type="molecule type" value="Genomic_DNA"/>
</dbReference>
<evidence type="ECO:0000313" key="3">
    <source>
        <dbReference type="Proteomes" id="UP000321393"/>
    </source>
</evidence>
<sequence length="201" mass="22516">MEELCIVYGLEAVLPIEVEVPSLTVIQEVELDEAKWAQVLGKWAIIFFTEEKKRRKTLKNPITLPPPLSSLTTTVRRHPRFEVDWLCLPKPSASPFAVLPSRQHLRPSFRQAVSVSVSVRLPPPSQSTVALFVVNRRRSPQLEPHAHPTRSANPRGPFSSEPPACESYPTSKLRFEPRPPPSAELLPPACSSRFACSQPSR</sequence>